<reference evidence="2 3" key="1">
    <citation type="submission" date="2019-03" db="EMBL/GenBank/DDBJ databases">
        <title>Genomic Encyclopedia of Type Strains, Phase IV (KMG-IV): sequencing the most valuable type-strain genomes for metagenomic binning, comparative biology and taxonomic classification.</title>
        <authorList>
            <person name="Goeker M."/>
        </authorList>
    </citation>
    <scope>NUCLEOTIDE SEQUENCE [LARGE SCALE GENOMIC DNA]</scope>
    <source>
        <strain evidence="2 3">DSM 18555</strain>
    </source>
</reference>
<dbReference type="InterPro" id="IPR050275">
    <property type="entry name" value="PGM_Phosphatase"/>
</dbReference>
<dbReference type="SUPFAM" id="SSF53254">
    <property type="entry name" value="Phosphoglycerate mutase-like"/>
    <property type="match status" value="1"/>
</dbReference>
<protein>
    <submittedName>
        <fullName evidence="2">Putative phosphoglycerate mutase</fullName>
    </submittedName>
</protein>
<feature type="binding site" evidence="1">
    <location>
        <position position="66"/>
    </location>
    <ligand>
        <name>substrate</name>
    </ligand>
</feature>
<dbReference type="RefSeq" id="WP_112991525.1">
    <property type="nucleotide sequence ID" value="NZ_PTLZ01000001.1"/>
</dbReference>
<dbReference type="AlphaFoldDB" id="A0A4V3BWE6"/>
<dbReference type="Pfam" id="PF00300">
    <property type="entry name" value="His_Phos_1"/>
    <property type="match status" value="1"/>
</dbReference>
<dbReference type="PANTHER" id="PTHR48100">
    <property type="entry name" value="BROAD-SPECIFICITY PHOSPHATASE YOR283W-RELATED"/>
    <property type="match status" value="1"/>
</dbReference>
<accession>A0A4V3BWE6</accession>
<name>A0A4V3BWE6_9BURK</name>
<dbReference type="GO" id="GO:0016791">
    <property type="term" value="F:phosphatase activity"/>
    <property type="evidence" value="ECO:0007669"/>
    <property type="project" value="TreeGrafter"/>
</dbReference>
<evidence type="ECO:0000313" key="2">
    <source>
        <dbReference type="EMBL" id="TDN94838.1"/>
    </source>
</evidence>
<dbReference type="SMART" id="SM00855">
    <property type="entry name" value="PGAM"/>
    <property type="match status" value="1"/>
</dbReference>
<evidence type="ECO:0000256" key="1">
    <source>
        <dbReference type="PIRSR" id="PIRSR613078-2"/>
    </source>
</evidence>
<dbReference type="InterPro" id="IPR013078">
    <property type="entry name" value="His_Pase_superF_clade-1"/>
</dbReference>
<sequence>MNAMQRRRVYLMRHGSVTYFDEDGRPYPPDDVPLNEKGRKQTSAAGQAFAHQNILFDRVIVSNLPRTIESALRVLAETGQQIELEQWPEFQEVRGGVLEDILDDDLEEAFTSAFSCMAEEHKKFLDGESIGQLIDRIHPVIDRLRADPSWDTVLLVLHGGVNRAVLSYAITGQRLFLGNLEQSPGCINVLDVGERANDWVVQTINYAPLLPLQTESRYTSMEAVLYQYRKSRGL</sequence>
<dbReference type="CDD" id="cd07067">
    <property type="entry name" value="HP_PGM_like"/>
    <property type="match status" value="1"/>
</dbReference>
<dbReference type="OrthoDB" id="9781415at2"/>
<evidence type="ECO:0000313" key="3">
    <source>
        <dbReference type="Proteomes" id="UP000294737"/>
    </source>
</evidence>
<comment type="caution">
    <text evidence="2">The sequence shown here is derived from an EMBL/GenBank/DDBJ whole genome shotgun (WGS) entry which is preliminary data.</text>
</comment>
<dbReference type="EMBL" id="SNWF01000004">
    <property type="protein sequence ID" value="TDN94838.1"/>
    <property type="molecule type" value="Genomic_DNA"/>
</dbReference>
<proteinExistence type="predicted"/>
<gene>
    <name evidence="2" type="ORF">EV677_1399</name>
</gene>
<dbReference type="Proteomes" id="UP000294737">
    <property type="component" value="Unassembled WGS sequence"/>
</dbReference>
<dbReference type="InterPro" id="IPR029033">
    <property type="entry name" value="His_PPase_superfam"/>
</dbReference>
<keyword evidence="3" id="KW-1185">Reference proteome</keyword>
<dbReference type="Gene3D" id="3.40.50.1240">
    <property type="entry name" value="Phosphoglycerate mutase-like"/>
    <property type="match status" value="1"/>
</dbReference>
<organism evidence="2 3">
    <name type="scientific">Herminiimonas fonticola</name>
    <dbReference type="NCBI Taxonomy" id="303380"/>
    <lineage>
        <taxon>Bacteria</taxon>
        <taxon>Pseudomonadati</taxon>
        <taxon>Pseudomonadota</taxon>
        <taxon>Betaproteobacteria</taxon>
        <taxon>Burkholderiales</taxon>
        <taxon>Oxalobacteraceae</taxon>
        <taxon>Herminiimonas</taxon>
    </lineage>
</organism>